<dbReference type="OrthoDB" id="1305902at2759"/>
<comment type="caution">
    <text evidence="1">The sequence shown here is derived from an EMBL/GenBank/DDBJ whole genome shotgun (WGS) entry which is preliminary data.</text>
</comment>
<protein>
    <submittedName>
        <fullName evidence="1">Uncharacterized protein</fullName>
    </submittedName>
</protein>
<feature type="non-terminal residue" evidence="1">
    <location>
        <position position="197"/>
    </location>
</feature>
<organism evidence="1 2">
    <name type="scientific">Mucuna pruriens</name>
    <name type="common">Velvet bean</name>
    <name type="synonym">Dolichos pruriens</name>
    <dbReference type="NCBI Taxonomy" id="157652"/>
    <lineage>
        <taxon>Eukaryota</taxon>
        <taxon>Viridiplantae</taxon>
        <taxon>Streptophyta</taxon>
        <taxon>Embryophyta</taxon>
        <taxon>Tracheophyta</taxon>
        <taxon>Spermatophyta</taxon>
        <taxon>Magnoliopsida</taxon>
        <taxon>eudicotyledons</taxon>
        <taxon>Gunneridae</taxon>
        <taxon>Pentapetalae</taxon>
        <taxon>rosids</taxon>
        <taxon>fabids</taxon>
        <taxon>Fabales</taxon>
        <taxon>Fabaceae</taxon>
        <taxon>Papilionoideae</taxon>
        <taxon>50 kb inversion clade</taxon>
        <taxon>NPAAA clade</taxon>
        <taxon>indigoferoid/millettioid clade</taxon>
        <taxon>Phaseoleae</taxon>
        <taxon>Mucuna</taxon>
    </lineage>
</organism>
<dbReference type="Proteomes" id="UP000257109">
    <property type="component" value="Unassembled WGS sequence"/>
</dbReference>
<keyword evidence="2" id="KW-1185">Reference proteome</keyword>
<proteinExistence type="predicted"/>
<gene>
    <name evidence="1" type="ORF">CR513_48165</name>
</gene>
<name>A0A371F271_MUCPR</name>
<accession>A0A371F271</accession>
<reference evidence="1" key="1">
    <citation type="submission" date="2018-05" db="EMBL/GenBank/DDBJ databases">
        <title>Draft genome of Mucuna pruriens seed.</title>
        <authorList>
            <person name="Nnadi N.E."/>
            <person name="Vos R."/>
            <person name="Hasami M.H."/>
            <person name="Devisetty U.K."/>
            <person name="Aguiy J.C."/>
        </authorList>
    </citation>
    <scope>NUCLEOTIDE SEQUENCE [LARGE SCALE GENOMIC DNA]</scope>
    <source>
        <strain evidence="1">JCA_2017</strain>
    </source>
</reference>
<dbReference type="EMBL" id="QJKJ01010932">
    <property type="protein sequence ID" value="RDX72365.1"/>
    <property type="molecule type" value="Genomic_DNA"/>
</dbReference>
<evidence type="ECO:0000313" key="2">
    <source>
        <dbReference type="Proteomes" id="UP000257109"/>
    </source>
</evidence>
<dbReference type="AlphaFoldDB" id="A0A371F271"/>
<evidence type="ECO:0000313" key="1">
    <source>
        <dbReference type="EMBL" id="RDX72365.1"/>
    </source>
</evidence>
<feature type="non-terminal residue" evidence="1">
    <location>
        <position position="1"/>
    </location>
</feature>
<sequence length="197" mass="22641">LRPPHPLYWAILCIFPSPDHLPWHSEHVLDRVRLGLNNPNLVKVRSNLGKLHAYDLEIDRTFHRLLRSPKSSEVVNSSSYKSIAFRSNSVVLKFDNVDFDFDPTNSDSDLGVCISKFSLDNMADNNKTLKELTTLDIMCQSWYIRYPKLEQAQSYELKTRLIHLLSKFHGLAGENPHNHLKEFHGTRNLISNMAGST</sequence>